<feature type="coiled-coil region" evidence="4">
    <location>
        <begin position="437"/>
        <end position="464"/>
    </location>
</feature>
<keyword evidence="8" id="KW-1185">Reference proteome</keyword>
<dbReference type="SMART" id="SM00267">
    <property type="entry name" value="GGDEF"/>
    <property type="match status" value="1"/>
</dbReference>
<keyword evidence="5" id="KW-1133">Transmembrane helix</keyword>
<comment type="catalytic activity">
    <reaction evidence="3">
        <text>2 GTP = 3',3'-c-di-GMP + 2 diphosphate</text>
        <dbReference type="Rhea" id="RHEA:24898"/>
        <dbReference type="ChEBI" id="CHEBI:33019"/>
        <dbReference type="ChEBI" id="CHEBI:37565"/>
        <dbReference type="ChEBI" id="CHEBI:58805"/>
        <dbReference type="EC" id="2.7.7.65"/>
    </reaction>
</comment>
<protein>
    <recommendedName>
        <fullName evidence="2">diguanylate cyclase</fullName>
        <ecNumber evidence="2">2.7.7.65</ecNumber>
    </recommendedName>
</protein>
<dbReference type="Gene3D" id="3.30.70.270">
    <property type="match status" value="1"/>
</dbReference>
<dbReference type="InterPro" id="IPR050469">
    <property type="entry name" value="Diguanylate_Cyclase"/>
</dbReference>
<evidence type="ECO:0000256" key="5">
    <source>
        <dbReference type="SAM" id="Phobius"/>
    </source>
</evidence>
<feature type="transmembrane region" description="Helical" evidence="5">
    <location>
        <begin position="341"/>
        <end position="359"/>
    </location>
</feature>
<comment type="cofactor">
    <cofactor evidence="1">
        <name>Mg(2+)</name>
        <dbReference type="ChEBI" id="CHEBI:18420"/>
    </cofactor>
</comment>
<dbReference type="PROSITE" id="PS50887">
    <property type="entry name" value="GGDEF"/>
    <property type="match status" value="1"/>
</dbReference>
<dbReference type="Proteomes" id="UP000304912">
    <property type="component" value="Chromosome"/>
</dbReference>
<dbReference type="PANTHER" id="PTHR45138">
    <property type="entry name" value="REGULATORY COMPONENTS OF SENSORY TRANSDUCTION SYSTEM"/>
    <property type="match status" value="1"/>
</dbReference>
<keyword evidence="4" id="KW-0175">Coiled coil</keyword>
<dbReference type="GO" id="GO:0005886">
    <property type="term" value="C:plasma membrane"/>
    <property type="evidence" value="ECO:0007669"/>
    <property type="project" value="TreeGrafter"/>
</dbReference>
<feature type="transmembrane region" description="Helical" evidence="5">
    <location>
        <begin position="256"/>
        <end position="275"/>
    </location>
</feature>
<dbReference type="Gene3D" id="2.60.40.2380">
    <property type="match status" value="1"/>
</dbReference>
<dbReference type="NCBIfam" id="TIGR00254">
    <property type="entry name" value="GGDEF"/>
    <property type="match status" value="1"/>
</dbReference>
<evidence type="ECO:0000256" key="3">
    <source>
        <dbReference type="ARBA" id="ARBA00034247"/>
    </source>
</evidence>
<organism evidence="7 8">
    <name type="scientific">Salinimonas iocasae</name>
    <dbReference type="NCBI Taxonomy" id="2572577"/>
    <lineage>
        <taxon>Bacteria</taxon>
        <taxon>Pseudomonadati</taxon>
        <taxon>Pseudomonadota</taxon>
        <taxon>Gammaproteobacteria</taxon>
        <taxon>Alteromonadales</taxon>
        <taxon>Alteromonadaceae</taxon>
        <taxon>Alteromonas/Salinimonas group</taxon>
        <taxon>Salinimonas</taxon>
    </lineage>
</organism>
<evidence type="ECO:0000256" key="4">
    <source>
        <dbReference type="SAM" id="Coils"/>
    </source>
</evidence>
<dbReference type="GO" id="GO:0043709">
    <property type="term" value="P:cell adhesion involved in single-species biofilm formation"/>
    <property type="evidence" value="ECO:0007669"/>
    <property type="project" value="TreeGrafter"/>
</dbReference>
<dbReference type="EC" id="2.7.7.65" evidence="2"/>
<evidence type="ECO:0000313" key="8">
    <source>
        <dbReference type="Proteomes" id="UP000304912"/>
    </source>
</evidence>
<dbReference type="GO" id="GO:1902201">
    <property type="term" value="P:negative regulation of bacterial-type flagellum-dependent cell motility"/>
    <property type="evidence" value="ECO:0007669"/>
    <property type="project" value="TreeGrafter"/>
</dbReference>
<accession>A0A5B7YHM8</accession>
<dbReference type="RefSeq" id="WP_139757489.1">
    <property type="nucleotide sequence ID" value="NZ_CP039852.1"/>
</dbReference>
<keyword evidence="5" id="KW-0472">Membrane</keyword>
<dbReference type="FunFam" id="3.30.70.270:FF:000001">
    <property type="entry name" value="Diguanylate cyclase domain protein"/>
    <property type="match status" value="1"/>
</dbReference>
<feature type="transmembrane region" description="Helical" evidence="5">
    <location>
        <begin position="191"/>
        <end position="212"/>
    </location>
</feature>
<evidence type="ECO:0000256" key="1">
    <source>
        <dbReference type="ARBA" id="ARBA00001946"/>
    </source>
</evidence>
<dbReference type="InterPro" id="IPR011622">
    <property type="entry name" value="7TMR_DISM_rcpt_extracell_dom2"/>
</dbReference>
<feature type="transmembrane region" description="Helical" evidence="5">
    <location>
        <begin position="12"/>
        <end position="31"/>
    </location>
</feature>
<dbReference type="OrthoDB" id="5289013at2"/>
<evidence type="ECO:0000256" key="2">
    <source>
        <dbReference type="ARBA" id="ARBA00012528"/>
    </source>
</evidence>
<dbReference type="InterPro" id="IPR043128">
    <property type="entry name" value="Rev_trsase/Diguanyl_cyclase"/>
</dbReference>
<feature type="transmembrane region" description="Helical" evidence="5">
    <location>
        <begin position="314"/>
        <end position="334"/>
    </location>
</feature>
<feature type="transmembrane region" description="Helical" evidence="5">
    <location>
        <begin position="287"/>
        <end position="308"/>
    </location>
</feature>
<dbReference type="CDD" id="cd01949">
    <property type="entry name" value="GGDEF"/>
    <property type="match status" value="1"/>
</dbReference>
<dbReference type="Pfam" id="PF00990">
    <property type="entry name" value="GGDEF"/>
    <property type="match status" value="1"/>
</dbReference>
<evidence type="ECO:0000259" key="6">
    <source>
        <dbReference type="PROSITE" id="PS50887"/>
    </source>
</evidence>
<dbReference type="SUPFAM" id="SSF55073">
    <property type="entry name" value="Nucleotide cyclase"/>
    <property type="match status" value="1"/>
</dbReference>
<gene>
    <name evidence="7" type="ORF">FBQ74_15335</name>
</gene>
<dbReference type="EMBL" id="CP039852">
    <property type="protein sequence ID" value="QCZ94753.1"/>
    <property type="molecule type" value="Genomic_DNA"/>
</dbReference>
<feature type="domain" description="GGDEF" evidence="6">
    <location>
        <begin position="492"/>
        <end position="627"/>
    </location>
</feature>
<evidence type="ECO:0000313" key="7">
    <source>
        <dbReference type="EMBL" id="QCZ94753.1"/>
    </source>
</evidence>
<feature type="transmembrane region" description="Helical" evidence="5">
    <location>
        <begin position="219"/>
        <end position="244"/>
    </location>
</feature>
<dbReference type="GO" id="GO:0052621">
    <property type="term" value="F:diguanylate cyclase activity"/>
    <property type="evidence" value="ECO:0007669"/>
    <property type="project" value="UniProtKB-EC"/>
</dbReference>
<dbReference type="InterPro" id="IPR000160">
    <property type="entry name" value="GGDEF_dom"/>
</dbReference>
<dbReference type="PANTHER" id="PTHR45138:SF9">
    <property type="entry name" value="DIGUANYLATE CYCLASE DGCM-RELATED"/>
    <property type="match status" value="1"/>
</dbReference>
<dbReference type="KEGG" id="salk:FBQ74_15335"/>
<reference evidence="7 8" key="1">
    <citation type="submission" date="2019-04" db="EMBL/GenBank/DDBJ databases">
        <title>Salinimonas iocasae sp. nov., a halophilic bacterium isolated from the outer tube casing of tubeworms in Okinawa Trough.</title>
        <authorList>
            <person name="Zhang H."/>
            <person name="Wang H."/>
            <person name="Li C."/>
        </authorList>
    </citation>
    <scope>NUCLEOTIDE SEQUENCE [LARGE SCALE GENOMIC DNA]</scope>
    <source>
        <strain evidence="7 8">KX18D6</strain>
    </source>
</reference>
<dbReference type="Pfam" id="PF07696">
    <property type="entry name" value="7TMR-DISMED2"/>
    <property type="match status" value="1"/>
</dbReference>
<name>A0A5B7YHM8_9ALTE</name>
<dbReference type="Pfam" id="PF07695">
    <property type="entry name" value="7TMR-DISM_7TM"/>
    <property type="match status" value="1"/>
</dbReference>
<proteinExistence type="predicted"/>
<dbReference type="InterPro" id="IPR011623">
    <property type="entry name" value="7TMR_DISM_rcpt_extracell_dom1"/>
</dbReference>
<sequence>MMQFDASTPRNYDGWLLLVFVLVAGFLAFIYQTLTPYQSNEASVSALSYHVEAEEGSSLTEVMASSRNTWNPVSNPVNLGMHEAGHWFRFTLPARASQQDYILEINYPLLDNVDVFVFDSSGQTLLQHFVSGDERIYIQRSLLVPTLAFELPSTSGALQVYLRVESSGSIKVPLRYWEKERFVSYTASHNLMMGLFLGVLFAVGVSNFFLFITNRSTTFFVYSGYVFSLALTIAAMHGIGYAIIWPELVWFQGRAVAIFANATIMFAVLFSDRILSVSRYSARLSRALKVVAGLFFISLLVSFILPYSFLIKTFLIMVSFTVIFTLSVGIWIAIKGVRIARYYAFAWFILLLSAFTASLDNLGIITSPVPSNFLLMLGASIETLLLALVLAINYSHNREQVFAIKEQALSQEKAMLKTREELLNVQQQYQDDLEYQVQERTLELEVALRELSDANQELSTLNTTDPLTGIRNRRHFDKRLQAESRRSRREQTPLSIALIDIDHFKQINDDYGHTVGDACLSQVAARLKEQLKRPGDDVCRYGGEEFVVLLPNTELTGAQQVAEFMRQAIADAPLDIDGNKLHITISAGVASSVIISDGLQAELFNHADKLLYAAKAAGRNKVIAQQLPGQTS</sequence>
<keyword evidence="5" id="KW-0812">Transmembrane</keyword>
<feature type="transmembrane region" description="Helical" evidence="5">
    <location>
        <begin position="371"/>
        <end position="392"/>
    </location>
</feature>
<dbReference type="InterPro" id="IPR029787">
    <property type="entry name" value="Nucleotide_cyclase"/>
</dbReference>
<dbReference type="AlphaFoldDB" id="A0A5B7YHM8"/>